<proteinExistence type="predicted"/>
<dbReference type="STRING" id="113226.A0A139IJ00"/>
<dbReference type="Pfam" id="PF07716">
    <property type="entry name" value="bZIP_2"/>
    <property type="match status" value="1"/>
</dbReference>
<dbReference type="OrthoDB" id="295274at2759"/>
<keyword evidence="1" id="KW-0805">Transcription regulation</keyword>
<dbReference type="InterPro" id="IPR046347">
    <property type="entry name" value="bZIP_sf"/>
</dbReference>
<dbReference type="Gene3D" id="1.20.5.170">
    <property type="match status" value="1"/>
</dbReference>
<evidence type="ECO:0000259" key="5">
    <source>
        <dbReference type="PROSITE" id="PS50217"/>
    </source>
</evidence>
<dbReference type="Proteomes" id="UP000073492">
    <property type="component" value="Unassembled WGS sequence"/>
</dbReference>
<dbReference type="GO" id="GO:0003700">
    <property type="term" value="F:DNA-binding transcription factor activity"/>
    <property type="evidence" value="ECO:0007669"/>
    <property type="project" value="InterPro"/>
</dbReference>
<organism evidence="6 7">
    <name type="scientific">Pseudocercospora musae</name>
    <dbReference type="NCBI Taxonomy" id="113226"/>
    <lineage>
        <taxon>Eukaryota</taxon>
        <taxon>Fungi</taxon>
        <taxon>Dikarya</taxon>
        <taxon>Ascomycota</taxon>
        <taxon>Pezizomycotina</taxon>
        <taxon>Dothideomycetes</taxon>
        <taxon>Dothideomycetidae</taxon>
        <taxon>Mycosphaerellales</taxon>
        <taxon>Mycosphaerellaceae</taxon>
        <taxon>Pseudocercospora</taxon>
    </lineage>
</organism>
<protein>
    <recommendedName>
        <fullName evidence="5">BZIP domain-containing protein</fullName>
    </recommendedName>
</protein>
<keyword evidence="3" id="KW-0804">Transcription</keyword>
<feature type="region of interest" description="Disordered" evidence="4">
    <location>
        <begin position="61"/>
        <end position="84"/>
    </location>
</feature>
<dbReference type="AlphaFoldDB" id="A0A139IJ00"/>
<evidence type="ECO:0000256" key="2">
    <source>
        <dbReference type="ARBA" id="ARBA00023125"/>
    </source>
</evidence>
<dbReference type="PANTHER" id="PTHR23351:SF24">
    <property type="entry name" value="ACTIVATING TRANSCRIPTION FACTOR 3-RELATED"/>
    <property type="match status" value="1"/>
</dbReference>
<dbReference type="GO" id="GO:0003677">
    <property type="term" value="F:DNA binding"/>
    <property type="evidence" value="ECO:0007669"/>
    <property type="project" value="UniProtKB-KW"/>
</dbReference>
<comment type="caution">
    <text evidence="6">The sequence shown here is derived from an EMBL/GenBank/DDBJ whole genome shotgun (WGS) entry which is preliminary data.</text>
</comment>
<feature type="domain" description="BZIP" evidence="5">
    <location>
        <begin position="81"/>
        <end position="138"/>
    </location>
</feature>
<dbReference type="InterPro" id="IPR000837">
    <property type="entry name" value="AP-1"/>
</dbReference>
<sequence length="186" mass="21023">MDTLYPTLDPSTHEESNIIDDHTTGLLQPTTLLLLPPLHNDEEESTIDVNKALAAFNWPPAAAAAAPTTTSPPRPDPDQDQEKLRIYRERNRIAAAKTRRKKKSSAQELERRARDVFLVNERLKQEERCLRDVLSTLRFTALAHDPGTAGCGCVDIHGYNRRRAEEIAGMGKEEEVRWTGEGERER</sequence>
<feature type="compositionally biased region" description="Low complexity" evidence="4">
    <location>
        <begin position="61"/>
        <end position="71"/>
    </location>
</feature>
<dbReference type="GO" id="GO:0006357">
    <property type="term" value="P:regulation of transcription by RNA polymerase II"/>
    <property type="evidence" value="ECO:0007669"/>
    <property type="project" value="InterPro"/>
</dbReference>
<evidence type="ECO:0000313" key="7">
    <source>
        <dbReference type="Proteomes" id="UP000073492"/>
    </source>
</evidence>
<dbReference type="PANTHER" id="PTHR23351">
    <property type="entry name" value="FOS TRANSCRIPTION FACTOR-RELATED"/>
    <property type="match status" value="1"/>
</dbReference>
<dbReference type="SUPFAM" id="SSF57959">
    <property type="entry name" value="Leucine zipper domain"/>
    <property type="match status" value="1"/>
</dbReference>
<accession>A0A139IJ00</accession>
<feature type="compositionally biased region" description="Basic and acidic residues" evidence="4">
    <location>
        <begin position="75"/>
        <end position="84"/>
    </location>
</feature>
<gene>
    <name evidence="6" type="ORF">AC579_7804</name>
</gene>
<evidence type="ECO:0000256" key="1">
    <source>
        <dbReference type="ARBA" id="ARBA00023015"/>
    </source>
</evidence>
<dbReference type="PROSITE" id="PS50217">
    <property type="entry name" value="BZIP"/>
    <property type="match status" value="1"/>
</dbReference>
<dbReference type="EMBL" id="LFZO01000075">
    <property type="protein sequence ID" value="KXT14758.1"/>
    <property type="molecule type" value="Genomic_DNA"/>
</dbReference>
<dbReference type="InterPro" id="IPR004827">
    <property type="entry name" value="bZIP"/>
</dbReference>
<dbReference type="CDD" id="cd14687">
    <property type="entry name" value="bZIP_ATF2"/>
    <property type="match status" value="1"/>
</dbReference>
<keyword evidence="7" id="KW-1185">Reference proteome</keyword>
<evidence type="ECO:0000256" key="3">
    <source>
        <dbReference type="ARBA" id="ARBA00023163"/>
    </source>
</evidence>
<evidence type="ECO:0000256" key="4">
    <source>
        <dbReference type="SAM" id="MobiDB-lite"/>
    </source>
</evidence>
<dbReference type="PROSITE" id="PS00036">
    <property type="entry name" value="BZIP_BASIC"/>
    <property type="match status" value="1"/>
</dbReference>
<dbReference type="SMART" id="SM00338">
    <property type="entry name" value="BRLZ"/>
    <property type="match status" value="1"/>
</dbReference>
<name>A0A139IJ00_9PEZI</name>
<evidence type="ECO:0000313" key="6">
    <source>
        <dbReference type="EMBL" id="KXT14758.1"/>
    </source>
</evidence>
<keyword evidence="2" id="KW-0238">DNA-binding</keyword>
<reference evidence="6 7" key="1">
    <citation type="submission" date="2015-07" db="EMBL/GenBank/DDBJ databases">
        <title>Comparative genomics of the Sigatoka disease complex on banana suggests a link between parallel evolutionary changes in Pseudocercospora fijiensis and Pseudocercospora eumusae and increased virulence on the banana host.</title>
        <authorList>
            <person name="Chang T.-C."/>
            <person name="Salvucci A."/>
            <person name="Crous P.W."/>
            <person name="Stergiopoulos I."/>
        </authorList>
    </citation>
    <scope>NUCLEOTIDE SEQUENCE [LARGE SCALE GENOMIC DNA]</scope>
    <source>
        <strain evidence="6 7">CBS 116634</strain>
    </source>
</reference>